<reference evidence="3 6" key="2">
    <citation type="journal article" date="2011" name="Nucleic Acids Res.">
        <title>Insights into the evolution of Archaea and eukaryotic protein modifier systems revealed by the genome of a novel archaeal group.</title>
        <authorList>
            <person name="Nunoura T."/>
            <person name="Takaki Y."/>
            <person name="Kakuta J."/>
            <person name="Nishi S."/>
            <person name="Sugahara J."/>
            <person name="Kazama H."/>
            <person name="Chee G."/>
            <person name="Hattori M."/>
            <person name="Kanai A."/>
            <person name="Atomi H."/>
            <person name="Takai K."/>
            <person name="Takami H."/>
        </authorList>
    </citation>
    <scope>NUCLEOTIDE SEQUENCE [LARGE SCALE GENOMIC DNA]</scope>
</reference>
<organism evidence="3 6">
    <name type="scientific">Caldiarchaeum subterraneum</name>
    <dbReference type="NCBI Taxonomy" id="311458"/>
    <lineage>
        <taxon>Archaea</taxon>
        <taxon>Nitrososphaerota</taxon>
        <taxon>Candidatus Caldarchaeales</taxon>
        <taxon>Candidatus Caldarchaeaceae</taxon>
        <taxon>Candidatus Caldarchaeum</taxon>
    </lineage>
</organism>
<dbReference type="KEGG" id="csu:CSUB_C0479"/>
<keyword evidence="3" id="KW-0689">Ribosomal protein</keyword>
<dbReference type="EMBL" id="BA000048">
    <property type="protein sequence ID" value="BAJ50340.1"/>
    <property type="molecule type" value="Genomic_DNA"/>
</dbReference>
<dbReference type="STRING" id="311458.CSUB_C0479"/>
<dbReference type="InterPro" id="IPR036919">
    <property type="entry name" value="Ribo_uL30_ferredoxin-like_sf"/>
</dbReference>
<dbReference type="InterPro" id="IPR039699">
    <property type="entry name" value="Ribosomal_uL30"/>
</dbReference>
<evidence type="ECO:0000313" key="3">
    <source>
        <dbReference type="EMBL" id="BAJ47524.1"/>
    </source>
</evidence>
<feature type="domain" description="Large ribosomal subunit protein uL30-like ferredoxin-like fold" evidence="2">
    <location>
        <begin position="5"/>
        <end position="53"/>
    </location>
</feature>
<reference evidence="3 6" key="1">
    <citation type="journal article" date="2005" name="Environ. Microbiol.">
        <title>Genetic and functional properties of uncultivated thermophilic crenarchaeotes from a subsurface gold mine as revealed by analysis of genome fragments.</title>
        <authorList>
            <person name="Nunoura T."/>
            <person name="Hirayama H."/>
            <person name="Takami H."/>
            <person name="Oida H."/>
            <person name="Nishi S."/>
            <person name="Shimamura S."/>
            <person name="Suzuki Y."/>
            <person name="Inagaki F."/>
            <person name="Takai K."/>
            <person name="Nealson K.H."/>
            <person name="Horikoshi K."/>
        </authorList>
    </citation>
    <scope>NUCLEOTIDE SEQUENCE [LARGE SCALE GENOMIC DNA]</scope>
</reference>
<name>E6N5F5_CALS0</name>
<keyword evidence="3" id="KW-0687">Ribonucleoprotein</keyword>
<dbReference type="GO" id="GO:0000463">
    <property type="term" value="P:maturation of LSU-rRNA from tricistronic rRNA transcript (SSU-rRNA, 5.8S rRNA, LSU-rRNA)"/>
    <property type="evidence" value="ECO:0007669"/>
    <property type="project" value="TreeGrafter"/>
</dbReference>
<evidence type="ECO:0000256" key="1">
    <source>
        <dbReference type="ARBA" id="ARBA00007594"/>
    </source>
</evidence>
<dbReference type="InterPro" id="IPR016082">
    <property type="entry name" value="Ribosomal_uL30_ferredoxin-like"/>
</dbReference>
<dbReference type="GO" id="GO:0022625">
    <property type="term" value="C:cytosolic large ribosomal subunit"/>
    <property type="evidence" value="ECO:0007669"/>
    <property type="project" value="TreeGrafter"/>
</dbReference>
<dbReference type="BioCyc" id="CCAL311458:G131R-486-MONOMER"/>
<dbReference type="PANTHER" id="PTHR11524:SF16">
    <property type="entry name" value="LARGE RIBOSOMAL SUBUNIT PROTEIN UL30"/>
    <property type="match status" value="1"/>
</dbReference>
<dbReference type="EMBL" id="AP011890">
    <property type="protein sequence ID" value="BAJ49325.1"/>
    <property type="molecule type" value="Genomic_DNA"/>
</dbReference>
<dbReference type="PANTHER" id="PTHR11524">
    <property type="entry name" value="60S RIBOSOMAL PROTEIN L7"/>
    <property type="match status" value="1"/>
</dbReference>
<dbReference type="Proteomes" id="UP000008120">
    <property type="component" value="Chromosome"/>
</dbReference>
<comment type="similarity">
    <text evidence="1">Belongs to the universal ribosomal protein uL30 family.</text>
</comment>
<evidence type="ECO:0000313" key="4">
    <source>
        <dbReference type="EMBL" id="BAJ49325.1"/>
    </source>
</evidence>
<dbReference type="GO" id="GO:0003735">
    <property type="term" value="F:structural constituent of ribosome"/>
    <property type="evidence" value="ECO:0007669"/>
    <property type="project" value="TreeGrafter"/>
</dbReference>
<gene>
    <name evidence="5" type="ORF">CSUB_C0479</name>
    <name evidence="4" type="ORF">HGMM_F03A05C55</name>
    <name evidence="3" type="ORF">HGMM_F22C07C49</name>
</gene>
<dbReference type="SUPFAM" id="SSF55129">
    <property type="entry name" value="Ribosomal protein L30p/L7e"/>
    <property type="match status" value="1"/>
</dbReference>
<evidence type="ECO:0000313" key="6">
    <source>
        <dbReference type="Proteomes" id="UP000008120"/>
    </source>
</evidence>
<dbReference type="GO" id="GO:0003723">
    <property type="term" value="F:RNA binding"/>
    <property type="evidence" value="ECO:0007669"/>
    <property type="project" value="TreeGrafter"/>
</dbReference>
<proteinExistence type="inferred from homology"/>
<dbReference type="AlphaFoldDB" id="E6N5F5"/>
<accession>E6N5F5</accession>
<protein>
    <submittedName>
        <fullName evidence="3">Large subunit ribosomal protein L30</fullName>
    </submittedName>
</protein>
<dbReference type="EMBL" id="AP011838">
    <property type="protein sequence ID" value="BAJ47524.1"/>
    <property type="molecule type" value="Genomic_DNA"/>
</dbReference>
<dbReference type="Gene3D" id="1.10.15.30">
    <property type="match status" value="1"/>
</dbReference>
<dbReference type="Gene3D" id="3.30.1390.20">
    <property type="entry name" value="Ribosomal protein L30, ferredoxin-like fold domain"/>
    <property type="match status" value="1"/>
</dbReference>
<dbReference type="Pfam" id="PF00327">
    <property type="entry name" value="Ribosomal_L30"/>
    <property type="match status" value="1"/>
</dbReference>
<evidence type="ECO:0000313" key="5">
    <source>
        <dbReference type="EMBL" id="BAJ50340.1"/>
    </source>
</evidence>
<evidence type="ECO:0000259" key="2">
    <source>
        <dbReference type="Pfam" id="PF00327"/>
    </source>
</evidence>
<sequence>MALVAVIRIKGHVGIKPEIKKTLESLKLDKAFKAALFNESDTLNGMLKKAQRYLTWGRPNKHTILTLLKKAGVGGEDVETFAEKLEKGEEKLSQPVYVSLHPPSQGFKNTVKRSYKYKGEYGDRGEAINELIRRMV</sequence>